<dbReference type="Gene3D" id="3.50.50.60">
    <property type="entry name" value="FAD/NAD(P)-binding domain"/>
    <property type="match status" value="1"/>
</dbReference>
<evidence type="ECO:0000256" key="2">
    <source>
        <dbReference type="ARBA" id="ARBA00022630"/>
    </source>
</evidence>
<comment type="cofactor">
    <cofactor evidence="1">
        <name>FAD</name>
        <dbReference type="ChEBI" id="CHEBI:57692"/>
    </cofactor>
</comment>
<dbReference type="InterPro" id="IPR004792">
    <property type="entry name" value="BaiN-like"/>
</dbReference>
<feature type="signal peptide" evidence="4">
    <location>
        <begin position="1"/>
        <end position="22"/>
    </location>
</feature>
<dbReference type="Gene3D" id="2.40.30.10">
    <property type="entry name" value="Translation factors"/>
    <property type="match status" value="1"/>
</dbReference>
<evidence type="ECO:0000256" key="1">
    <source>
        <dbReference type="ARBA" id="ARBA00001974"/>
    </source>
</evidence>
<sequence length="399" mass="43769">MNKKTVCIIGGGAAGLVSAIFAARNHASVILLEQNEKPGRKLLATGNGRCNLTNTFQQPSCYHGRHPEFAWKVIQQFPMQKTVAFFSKLGIYTKNREGYLYPASLQASSVLEVLEAEARYLKVKIKCREQVTDICVCPDRKQGRWQVKTAAWQYNADSVIIACGSPASEIAGSCTSGYAFARKLGHTLIKPLPALVPLNCKGSFFSKWSGVRAEACVSLVVGYEIFREERGEVQLTEYGVSGIPVFQLSGHAVRLLDEGVPVRLLLDFMPDFTEEPLESFLRTRLENCPYKTLKESLVGLFPKKLIDVLTQDNRDDITSLVQKIKCLELDVKGPRSFKQAQVCSGGVSTEELSPETMESSLHPGIFFAGEVVDTDGICGGYNLQWAWSSAAAAGTHAAC</sequence>
<dbReference type="RefSeq" id="WP_065541717.1">
    <property type="nucleotide sequence ID" value="NZ_CP015405.2"/>
</dbReference>
<evidence type="ECO:0000313" key="7">
    <source>
        <dbReference type="EMBL" id="ANU75523.1"/>
    </source>
</evidence>
<feature type="chain" id="PRO_5038894601" evidence="4">
    <location>
        <begin position="23"/>
        <end position="399"/>
    </location>
</feature>
<evidence type="ECO:0000259" key="6">
    <source>
        <dbReference type="Pfam" id="PF22780"/>
    </source>
</evidence>
<dbReference type="PRINTS" id="PR00411">
    <property type="entry name" value="PNDRDTASEI"/>
</dbReference>
<accession>A0A1C7I9N3</accession>
<dbReference type="InterPro" id="IPR057661">
    <property type="entry name" value="RsdA/BaiN/AoA(So)_Rossmann"/>
</dbReference>
<name>A0A1C7I9N3_9FIRM</name>
<dbReference type="PANTHER" id="PTHR42887:SF2">
    <property type="entry name" value="OS12G0638800 PROTEIN"/>
    <property type="match status" value="1"/>
</dbReference>
<dbReference type="OrthoDB" id="9773233at2"/>
<dbReference type="STRING" id="1796616.A4V09_06930"/>
<dbReference type="SUPFAM" id="SSF160996">
    <property type="entry name" value="HI0933 insert domain-like"/>
    <property type="match status" value="1"/>
</dbReference>
<evidence type="ECO:0000256" key="3">
    <source>
        <dbReference type="ARBA" id="ARBA00022827"/>
    </source>
</evidence>
<dbReference type="PRINTS" id="PR00368">
    <property type="entry name" value="FADPNR"/>
</dbReference>
<keyword evidence="8" id="KW-1185">Reference proteome</keyword>
<dbReference type="Pfam" id="PF22780">
    <property type="entry name" value="HI0933_like_1st"/>
    <property type="match status" value="1"/>
</dbReference>
<reference evidence="7" key="1">
    <citation type="submission" date="2017-04" db="EMBL/GenBank/DDBJ databases">
        <title>Complete Genome Sequences of Twelve Strains of a Stable Defined Moderately Diverse Mouse Microbiota 2 (sDMDMm2).</title>
        <authorList>
            <person name="Uchimura Y."/>
            <person name="Wyss M."/>
            <person name="Brugiroux S."/>
            <person name="Limenitakis J.P."/>
            <person name="Stecher B."/>
            <person name="McCoy K.D."/>
            <person name="Macpherson A.J."/>
        </authorList>
    </citation>
    <scope>NUCLEOTIDE SEQUENCE</scope>
    <source>
        <strain evidence="7">YL58</strain>
    </source>
</reference>
<dbReference type="Proteomes" id="UP000092574">
    <property type="component" value="Chromosome"/>
</dbReference>
<organism evidence="7 8">
    <name type="scientific">Blautia pseudococcoides</name>
    <dbReference type="NCBI Taxonomy" id="1796616"/>
    <lineage>
        <taxon>Bacteria</taxon>
        <taxon>Bacillati</taxon>
        <taxon>Bacillota</taxon>
        <taxon>Clostridia</taxon>
        <taxon>Lachnospirales</taxon>
        <taxon>Lachnospiraceae</taxon>
        <taxon>Blautia</taxon>
    </lineage>
</organism>
<dbReference type="PANTHER" id="PTHR42887">
    <property type="entry name" value="OS12G0638800 PROTEIN"/>
    <property type="match status" value="1"/>
</dbReference>
<proteinExistence type="predicted"/>
<evidence type="ECO:0000313" key="8">
    <source>
        <dbReference type="Proteomes" id="UP000092574"/>
    </source>
</evidence>
<feature type="domain" description="RsdA/BaiN/AoA(So)-like Rossmann fold-like" evidence="5">
    <location>
        <begin position="5"/>
        <end position="395"/>
    </location>
</feature>
<gene>
    <name evidence="7" type="ORF">A4V09_06930</name>
</gene>
<feature type="domain" description="RsdA/BaiN/AoA(So)-like insert" evidence="6">
    <location>
        <begin position="193"/>
        <end position="342"/>
    </location>
</feature>
<evidence type="ECO:0000256" key="4">
    <source>
        <dbReference type="SAM" id="SignalP"/>
    </source>
</evidence>
<dbReference type="InterPro" id="IPR036188">
    <property type="entry name" value="FAD/NAD-bd_sf"/>
</dbReference>
<dbReference type="Gene3D" id="1.10.8.260">
    <property type="entry name" value="HI0933 insert domain-like"/>
    <property type="match status" value="1"/>
</dbReference>
<dbReference type="InterPro" id="IPR023166">
    <property type="entry name" value="BaiN-like_dom_sf"/>
</dbReference>
<keyword evidence="3" id="KW-0274">FAD</keyword>
<dbReference type="EMBL" id="CP015405">
    <property type="protein sequence ID" value="ANU75523.1"/>
    <property type="molecule type" value="Genomic_DNA"/>
</dbReference>
<keyword evidence="2" id="KW-0285">Flavoprotein</keyword>
<keyword evidence="4" id="KW-0732">Signal</keyword>
<evidence type="ECO:0000259" key="5">
    <source>
        <dbReference type="Pfam" id="PF03486"/>
    </source>
</evidence>
<dbReference type="NCBIfam" id="TIGR00275">
    <property type="entry name" value="aminoacetone oxidase family FAD-binding enzyme"/>
    <property type="match status" value="1"/>
</dbReference>
<dbReference type="AlphaFoldDB" id="A0A1C7I9N3"/>
<dbReference type="Pfam" id="PF03486">
    <property type="entry name" value="HI0933_like"/>
    <property type="match status" value="1"/>
</dbReference>
<dbReference type="InterPro" id="IPR055178">
    <property type="entry name" value="RsdA/BaiN/AoA(So)-like_dom"/>
</dbReference>
<protein>
    <submittedName>
        <fullName evidence="7">Pyridine nucleotide-disulfide oxidoreductase</fullName>
    </submittedName>
</protein>
<dbReference type="SUPFAM" id="SSF51905">
    <property type="entry name" value="FAD/NAD(P)-binding domain"/>
    <property type="match status" value="1"/>
</dbReference>
<dbReference type="KEGG" id="byl:A4V09_06930"/>